<evidence type="ECO:0000256" key="1">
    <source>
        <dbReference type="SAM" id="MobiDB-lite"/>
    </source>
</evidence>
<feature type="transmembrane region" description="Helical" evidence="2">
    <location>
        <begin position="252"/>
        <end position="277"/>
    </location>
</feature>
<feature type="transmembrane region" description="Helical" evidence="2">
    <location>
        <begin position="100"/>
        <end position="120"/>
    </location>
</feature>
<feature type="transmembrane region" description="Helical" evidence="2">
    <location>
        <begin position="414"/>
        <end position="444"/>
    </location>
</feature>
<dbReference type="AlphaFoldDB" id="A0A177UAW4"/>
<feature type="transmembrane region" description="Helical" evidence="2">
    <location>
        <begin position="184"/>
        <end position="206"/>
    </location>
</feature>
<feature type="region of interest" description="Disordered" evidence="1">
    <location>
        <begin position="463"/>
        <end position="503"/>
    </location>
</feature>
<accession>A0A177UAW4</accession>
<keyword evidence="2" id="KW-1133">Transmembrane helix</keyword>
<proteinExistence type="predicted"/>
<name>A0A177UAW4_9BASI</name>
<dbReference type="EMBL" id="LWDD02000579">
    <property type="protein sequence ID" value="KAE8258579.1"/>
    <property type="molecule type" value="Genomic_DNA"/>
</dbReference>
<dbReference type="Proteomes" id="UP000077671">
    <property type="component" value="Unassembled WGS sequence"/>
</dbReference>
<feature type="region of interest" description="Disordered" evidence="1">
    <location>
        <begin position="579"/>
        <end position="606"/>
    </location>
</feature>
<evidence type="ECO:0000256" key="2">
    <source>
        <dbReference type="SAM" id="Phobius"/>
    </source>
</evidence>
<evidence type="ECO:0008006" key="5">
    <source>
        <dbReference type="Google" id="ProtNLM"/>
    </source>
</evidence>
<evidence type="ECO:0000313" key="4">
    <source>
        <dbReference type="Proteomes" id="UP000077671"/>
    </source>
</evidence>
<organism evidence="3 4">
    <name type="scientific">Tilletia caries</name>
    <name type="common">wheat bunt fungus</name>
    <dbReference type="NCBI Taxonomy" id="13290"/>
    <lineage>
        <taxon>Eukaryota</taxon>
        <taxon>Fungi</taxon>
        <taxon>Dikarya</taxon>
        <taxon>Basidiomycota</taxon>
        <taxon>Ustilaginomycotina</taxon>
        <taxon>Exobasidiomycetes</taxon>
        <taxon>Tilletiales</taxon>
        <taxon>Tilletiaceae</taxon>
        <taxon>Tilletia</taxon>
    </lineage>
</organism>
<feature type="compositionally biased region" description="Basic and acidic residues" evidence="1">
    <location>
        <begin position="463"/>
        <end position="477"/>
    </location>
</feature>
<keyword evidence="2" id="KW-0812">Transmembrane</keyword>
<protein>
    <recommendedName>
        <fullName evidence="5">Transmembrane protein</fullName>
    </recommendedName>
</protein>
<comment type="caution">
    <text evidence="3">The sequence shown here is derived from an EMBL/GenBank/DDBJ whole genome shotgun (WGS) entry which is preliminary data.</text>
</comment>
<feature type="transmembrane region" description="Helical" evidence="2">
    <location>
        <begin position="375"/>
        <end position="408"/>
    </location>
</feature>
<reference evidence="3" key="2">
    <citation type="journal article" date="2019" name="IMA Fungus">
        <title>Genome sequencing and comparison of five Tilletia species to identify candidate genes for the detection of regulated species infecting wheat.</title>
        <authorList>
            <person name="Nguyen H.D.T."/>
            <person name="Sultana T."/>
            <person name="Kesanakurti P."/>
            <person name="Hambleton S."/>
        </authorList>
    </citation>
    <scope>NUCLEOTIDE SEQUENCE</scope>
    <source>
        <strain evidence="3">DAOMC 238032</strain>
    </source>
</reference>
<feature type="transmembrane region" description="Helical" evidence="2">
    <location>
        <begin position="60"/>
        <end position="79"/>
    </location>
</feature>
<gene>
    <name evidence="3" type="ORF">A4X03_0g4336</name>
</gene>
<sequence length="606" mass="67572">MDIYARFDLPMPPPPTFLSRDHSATRSRFPEFQNAAELWDFIKVMTVWHRPPWLLGEGTFIVAIMLLSVYLVVHFIVIFEKVRRGATWVLRFGQGEKKSLIIPHAQNSWTVCCTVFYLLVLLCVCDDHISYQNRKPMQHIPLWVVCIPIPFAYGSWLQLWGIFIAAVPRQLTGAFTSFRVPARVLNAVCLSFPPLFLSLLMIPTALADYDWHRIVTKDWPAFQDRYQNETELSREMLVDAQQIWNRMLHMCLMLSVACAVWIVIGIAVTFLHIGIVWSTVRSLRKFMATQQAAQRHLAVSASSTGDDLNRSPARCSFRNRLSKVFDSRETSQSTMDSAESSRTRLGTDLPRHQGAMCQPVAGTAINRGHQHAQTVITYFTVQCGCMFLGSIGMTVIATSIVASLYSAMEQQSRIPILTIALTVLCYVTLIFGAVNVVSVACFGLEIPMSALLRAKVSAAKTEPDQDAIKKATAKDSSPELGGGRDLYPRTRMGRRQNRTNDRPHLDLESQSYHEILHGALESLLIQGADESTRRPSSVRRPRALETAVLCSRGPSSTAVSSTTLALPALPCTYSGLKVGHKSSDEHHVPSPASVVPALLRQHSSPQ</sequence>
<keyword evidence="2" id="KW-0472">Membrane</keyword>
<reference evidence="3" key="1">
    <citation type="submission" date="2016-04" db="EMBL/GenBank/DDBJ databases">
        <authorList>
            <person name="Nguyen H.D."/>
            <person name="Kesanakurti P."/>
            <person name="Cullis J."/>
            <person name="Levesque C.A."/>
            <person name="Hambleton S."/>
        </authorList>
    </citation>
    <scope>NUCLEOTIDE SEQUENCE</scope>
    <source>
        <strain evidence="3">DAOMC 238032</strain>
    </source>
</reference>
<feature type="transmembrane region" description="Helical" evidence="2">
    <location>
        <begin position="140"/>
        <end position="163"/>
    </location>
</feature>
<evidence type="ECO:0000313" key="3">
    <source>
        <dbReference type="EMBL" id="KAE8258579.1"/>
    </source>
</evidence>